<evidence type="ECO:0000313" key="3">
    <source>
        <dbReference type="Proteomes" id="UP000245639"/>
    </source>
</evidence>
<feature type="compositionally biased region" description="Low complexity" evidence="1">
    <location>
        <begin position="37"/>
        <end position="50"/>
    </location>
</feature>
<feature type="compositionally biased region" description="Pro residues" evidence="1">
    <location>
        <begin position="174"/>
        <end position="186"/>
    </location>
</feature>
<evidence type="ECO:0000313" key="2">
    <source>
        <dbReference type="EMBL" id="PVZ14230.1"/>
    </source>
</evidence>
<feature type="compositionally biased region" description="Low complexity" evidence="1">
    <location>
        <begin position="102"/>
        <end position="119"/>
    </location>
</feature>
<dbReference type="EMBL" id="QEKW01000001">
    <property type="protein sequence ID" value="PVZ14230.1"/>
    <property type="molecule type" value="Genomic_DNA"/>
</dbReference>
<proteinExistence type="predicted"/>
<name>A0A2U1FQ86_9PSEU</name>
<sequence length="269" mass="28241">MWQRQGAPVGGWRADAFGTGTWQGASQHQRPPVESDPATAAGPLGATAVASTGRRSRRTRDAVPGPPSPARGAWEPTPIFQAVASEWERRRRDDVVADRPGAEAGPAGDHGAPAASSADTGPLPVQRTHGARAHDLAPVHAVPPPPPHDARRHEVDGLPPRVASAGGTDRPGWMPVPRPGTGPLPVQPRYASRRDLAPVDAVPPPPPRGGSLEDELIRRAERRRRPLSSTPVAGGRHALRPLDGDEPTPHADPDRLGTGGNLLTFTGIS</sequence>
<keyword evidence="3" id="KW-1185">Reference proteome</keyword>
<evidence type="ECO:0000256" key="1">
    <source>
        <dbReference type="SAM" id="MobiDB-lite"/>
    </source>
</evidence>
<dbReference type="Proteomes" id="UP000245639">
    <property type="component" value="Unassembled WGS sequence"/>
</dbReference>
<comment type="caution">
    <text evidence="2">The sequence shown here is derived from an EMBL/GenBank/DDBJ whole genome shotgun (WGS) entry which is preliminary data.</text>
</comment>
<protein>
    <submittedName>
        <fullName evidence="2">Uncharacterized protein</fullName>
    </submittedName>
</protein>
<accession>A0A2U1FQ86</accession>
<feature type="compositionally biased region" description="Polar residues" evidence="1">
    <location>
        <begin position="20"/>
        <end position="29"/>
    </location>
</feature>
<organism evidence="2 3">
    <name type="scientific">Actinomycetospora cinnamomea</name>
    <dbReference type="NCBI Taxonomy" id="663609"/>
    <lineage>
        <taxon>Bacteria</taxon>
        <taxon>Bacillati</taxon>
        <taxon>Actinomycetota</taxon>
        <taxon>Actinomycetes</taxon>
        <taxon>Pseudonocardiales</taxon>
        <taxon>Pseudonocardiaceae</taxon>
        <taxon>Actinomycetospora</taxon>
    </lineage>
</organism>
<feature type="compositionally biased region" description="Basic and acidic residues" evidence="1">
    <location>
        <begin position="240"/>
        <end position="255"/>
    </location>
</feature>
<feature type="compositionally biased region" description="Basic and acidic residues" evidence="1">
    <location>
        <begin position="86"/>
        <end position="101"/>
    </location>
</feature>
<gene>
    <name evidence="2" type="ORF">C8D89_10194</name>
</gene>
<dbReference type="AlphaFoldDB" id="A0A2U1FQ86"/>
<feature type="region of interest" description="Disordered" evidence="1">
    <location>
        <begin position="1"/>
        <end position="269"/>
    </location>
</feature>
<reference evidence="2 3" key="1">
    <citation type="submission" date="2018-04" db="EMBL/GenBank/DDBJ databases">
        <title>Genomic Encyclopedia of Type Strains, Phase IV (KMG-IV): sequencing the most valuable type-strain genomes for metagenomic binning, comparative biology and taxonomic classification.</title>
        <authorList>
            <person name="Goeker M."/>
        </authorList>
    </citation>
    <scope>NUCLEOTIDE SEQUENCE [LARGE SCALE GENOMIC DNA]</scope>
    <source>
        <strain evidence="2 3">DSM 45771</strain>
    </source>
</reference>